<evidence type="ECO:0000256" key="9">
    <source>
        <dbReference type="SAM" id="MobiDB-lite"/>
    </source>
</evidence>
<keyword evidence="6 8" id="KW-0503">Monooxygenase</keyword>
<dbReference type="SUPFAM" id="SSF48264">
    <property type="entry name" value="Cytochrome P450"/>
    <property type="match status" value="1"/>
</dbReference>
<dbReference type="EMBL" id="HBFR01010808">
    <property type="protein sequence ID" value="CAD8880601.1"/>
    <property type="molecule type" value="Transcribed_RNA"/>
</dbReference>
<dbReference type="GO" id="GO:0005506">
    <property type="term" value="F:iron ion binding"/>
    <property type="evidence" value="ECO:0007669"/>
    <property type="project" value="InterPro"/>
</dbReference>
<dbReference type="CDD" id="cd11046">
    <property type="entry name" value="CYP97"/>
    <property type="match status" value="1"/>
</dbReference>
<feature type="compositionally biased region" description="Basic and acidic residues" evidence="9">
    <location>
        <begin position="83"/>
        <end position="93"/>
    </location>
</feature>
<evidence type="ECO:0000256" key="6">
    <source>
        <dbReference type="ARBA" id="ARBA00023033"/>
    </source>
</evidence>
<dbReference type="InterPro" id="IPR050196">
    <property type="entry name" value="Cytochrome_P450_Monoox"/>
</dbReference>
<dbReference type="Pfam" id="PF00067">
    <property type="entry name" value="p450"/>
    <property type="match status" value="1"/>
</dbReference>
<evidence type="ECO:0000256" key="1">
    <source>
        <dbReference type="ARBA" id="ARBA00010617"/>
    </source>
</evidence>
<keyword evidence="10" id="KW-0732">Signal</keyword>
<dbReference type="GO" id="GO:0020037">
    <property type="term" value="F:heme binding"/>
    <property type="evidence" value="ECO:0007669"/>
    <property type="project" value="InterPro"/>
</dbReference>
<dbReference type="PROSITE" id="PS00086">
    <property type="entry name" value="CYTOCHROME_P450"/>
    <property type="match status" value="1"/>
</dbReference>
<dbReference type="PANTHER" id="PTHR24291">
    <property type="entry name" value="CYTOCHROME P450 FAMILY 4"/>
    <property type="match status" value="1"/>
</dbReference>
<name>A0A7S1BAP7_9STRA</name>
<keyword evidence="5 7" id="KW-0408">Iron</keyword>
<evidence type="ECO:0000256" key="10">
    <source>
        <dbReference type="SAM" id="SignalP"/>
    </source>
</evidence>
<gene>
    <name evidence="11" type="ORF">CHYS00102_LOCUS7787</name>
</gene>
<evidence type="ECO:0000256" key="3">
    <source>
        <dbReference type="ARBA" id="ARBA00022723"/>
    </source>
</evidence>
<dbReference type="Gene3D" id="1.10.630.10">
    <property type="entry name" value="Cytochrome P450"/>
    <property type="match status" value="1"/>
</dbReference>
<dbReference type="AlphaFoldDB" id="A0A7S1BAP7"/>
<reference evidence="11" key="1">
    <citation type="submission" date="2021-01" db="EMBL/GenBank/DDBJ databases">
        <authorList>
            <person name="Corre E."/>
            <person name="Pelletier E."/>
            <person name="Niang G."/>
            <person name="Scheremetjew M."/>
            <person name="Finn R."/>
            <person name="Kale V."/>
            <person name="Holt S."/>
            <person name="Cochrane G."/>
            <person name="Meng A."/>
            <person name="Brown T."/>
            <person name="Cohen L."/>
        </authorList>
    </citation>
    <scope>NUCLEOTIDE SEQUENCE</scope>
    <source>
        <strain evidence="11">308</strain>
    </source>
</reference>
<dbReference type="PRINTS" id="PR00385">
    <property type="entry name" value="P450"/>
</dbReference>
<feature type="chain" id="PRO_5031259936" description="Cytochrome P450" evidence="10">
    <location>
        <begin position="31"/>
        <end position="646"/>
    </location>
</feature>
<comment type="similarity">
    <text evidence="1 8">Belongs to the cytochrome P450 family.</text>
</comment>
<dbReference type="InterPro" id="IPR036396">
    <property type="entry name" value="Cyt_P450_sf"/>
</dbReference>
<keyword evidence="2 7" id="KW-0349">Heme</keyword>
<evidence type="ECO:0000313" key="11">
    <source>
        <dbReference type="EMBL" id="CAD8880601.1"/>
    </source>
</evidence>
<protein>
    <recommendedName>
        <fullName evidence="12">Cytochrome P450</fullName>
    </recommendedName>
</protein>
<sequence length="646" mass="72827">MVPTISPAGTRTLALLASAAILSSPPGASAFGAPPRSRAVAPSFLSPSVRSSSALPTLLRSSLKDKTEVGEDTAASPPPSSEHVAESGEEKKESDGLPWWWELVWKLPIMQRTEPGTDCQFGDSAHVLRTNIEQIYGDYPSLDGCPLAEGDISDIADGTMFIGLERYNKQYGSPYKLCFGPKSFLVISDPVQARHVLRDENVKYDKGILAEILKPIMGKGLIPADPVTWNIRRRQVVPGFHKAWLNHMVGLFGYCNEPLIDSLDKICDTTGKVEMEEKFCSVALDIIGKSVFNYEFGSVKKESPVIKAVYCALLEAEHRSMTPAPYWDLPFANELVPRLRKFNSDLDLLNDVLDDLIKRAKNSRIVEDIEDLEARDYSKVKDPSLLRFLVDMRGADVDNKQLRDDLMTMLIAGHETTAAVLTWALFELTRHPEEMVRVREEIDRVVGDRIPTMEDIKEMKFTRLVVAETLRLYPEPPLLIRRCREENVMPKGGSETQGTVIRGMDMFISLYNIHHSETFWPNAEKFDPDRFTRPYSNPDVPEWKGYDPAKWEGKLYPTENSADFAYLPFGGGARKCIGDDFATLEATVTLAMVLRRFDFQFDQSKKTEVDWMDTVYKLEHPVGMRTGATIHTRKGLHMDISRRKLD</sequence>
<evidence type="ECO:0000256" key="4">
    <source>
        <dbReference type="ARBA" id="ARBA00023002"/>
    </source>
</evidence>
<evidence type="ECO:0008006" key="12">
    <source>
        <dbReference type="Google" id="ProtNLM"/>
    </source>
</evidence>
<dbReference type="InterPro" id="IPR001128">
    <property type="entry name" value="Cyt_P450"/>
</dbReference>
<keyword evidence="4 8" id="KW-0560">Oxidoreductase</keyword>
<dbReference type="GO" id="GO:0004497">
    <property type="term" value="F:monooxygenase activity"/>
    <property type="evidence" value="ECO:0007669"/>
    <property type="project" value="UniProtKB-KW"/>
</dbReference>
<feature type="region of interest" description="Disordered" evidence="9">
    <location>
        <begin position="43"/>
        <end position="93"/>
    </location>
</feature>
<feature type="signal peptide" evidence="10">
    <location>
        <begin position="1"/>
        <end position="30"/>
    </location>
</feature>
<dbReference type="PANTHER" id="PTHR24291:SF50">
    <property type="entry name" value="BIFUNCTIONAL ALBAFLAVENONE MONOOXYGENASE_TERPENE SYNTHASE"/>
    <property type="match status" value="1"/>
</dbReference>
<dbReference type="InterPro" id="IPR017972">
    <property type="entry name" value="Cyt_P450_CS"/>
</dbReference>
<organism evidence="11">
    <name type="scientific">Corethron hystrix</name>
    <dbReference type="NCBI Taxonomy" id="216773"/>
    <lineage>
        <taxon>Eukaryota</taxon>
        <taxon>Sar</taxon>
        <taxon>Stramenopiles</taxon>
        <taxon>Ochrophyta</taxon>
        <taxon>Bacillariophyta</taxon>
        <taxon>Coscinodiscophyceae</taxon>
        <taxon>Corethrophycidae</taxon>
        <taxon>Corethrales</taxon>
        <taxon>Corethraceae</taxon>
        <taxon>Corethron</taxon>
    </lineage>
</organism>
<evidence type="ECO:0000256" key="5">
    <source>
        <dbReference type="ARBA" id="ARBA00023004"/>
    </source>
</evidence>
<evidence type="ECO:0000256" key="8">
    <source>
        <dbReference type="RuleBase" id="RU000461"/>
    </source>
</evidence>
<proteinExistence type="inferred from homology"/>
<evidence type="ECO:0000256" key="7">
    <source>
        <dbReference type="PIRSR" id="PIRSR602401-1"/>
    </source>
</evidence>
<feature type="compositionally biased region" description="Low complexity" evidence="9">
    <location>
        <begin position="43"/>
        <end position="56"/>
    </location>
</feature>
<feature type="binding site" description="axial binding residue" evidence="7">
    <location>
        <position position="576"/>
    </location>
    <ligand>
        <name>heme</name>
        <dbReference type="ChEBI" id="CHEBI:30413"/>
    </ligand>
    <ligandPart>
        <name>Fe</name>
        <dbReference type="ChEBI" id="CHEBI:18248"/>
    </ligandPart>
</feature>
<dbReference type="PRINTS" id="PR00463">
    <property type="entry name" value="EP450I"/>
</dbReference>
<evidence type="ECO:0000256" key="2">
    <source>
        <dbReference type="ARBA" id="ARBA00022617"/>
    </source>
</evidence>
<dbReference type="InterPro" id="IPR002401">
    <property type="entry name" value="Cyt_P450_E_grp-I"/>
</dbReference>
<comment type="cofactor">
    <cofactor evidence="7">
        <name>heme</name>
        <dbReference type="ChEBI" id="CHEBI:30413"/>
    </cofactor>
</comment>
<accession>A0A7S1BAP7</accession>
<keyword evidence="3 7" id="KW-0479">Metal-binding</keyword>
<dbReference type="GO" id="GO:0016705">
    <property type="term" value="F:oxidoreductase activity, acting on paired donors, with incorporation or reduction of molecular oxygen"/>
    <property type="evidence" value="ECO:0007669"/>
    <property type="project" value="InterPro"/>
</dbReference>